<dbReference type="InterPro" id="IPR029062">
    <property type="entry name" value="Class_I_gatase-like"/>
</dbReference>
<sequence>MANRLDGRKIAILATDGFEQVELTEPMKALKDAGATVTVVSPKSGEIQGFKHDEPGDTVKVDQDLSSADPSSFDGLLIPGGLFNPDALRVDEKAKAFAKAFFTAGKPVAAICHGPQVLISAGLVKGRKMTGFQSIQTDLANAGAIVSDEAVVTDKGLVTSRKPDDIPAFNAKIIEEFAEGRHEGQRRSAA</sequence>
<dbReference type="Proteomes" id="UP000291613">
    <property type="component" value="Unassembled WGS sequence"/>
</dbReference>
<comment type="similarity">
    <text evidence="1">Belongs to the peptidase C56 family.</text>
</comment>
<dbReference type="SUPFAM" id="SSF52317">
    <property type="entry name" value="Class I glutamine amidotransferase-like"/>
    <property type="match status" value="1"/>
</dbReference>
<dbReference type="InterPro" id="IPR006286">
    <property type="entry name" value="C56_PfpI-like"/>
</dbReference>
<evidence type="ECO:0000313" key="4">
    <source>
        <dbReference type="Proteomes" id="UP000291613"/>
    </source>
</evidence>
<feature type="domain" description="DJ-1/PfpI" evidence="2">
    <location>
        <begin position="8"/>
        <end position="176"/>
    </location>
</feature>
<gene>
    <name evidence="3" type="ORF">EYR15_11375</name>
</gene>
<dbReference type="CDD" id="cd03134">
    <property type="entry name" value="GATase1_PfpI_like"/>
    <property type="match status" value="1"/>
</dbReference>
<dbReference type="GO" id="GO:0016740">
    <property type="term" value="F:transferase activity"/>
    <property type="evidence" value="ECO:0007669"/>
    <property type="project" value="UniProtKB-KW"/>
</dbReference>
<dbReference type="PANTHER" id="PTHR42733">
    <property type="entry name" value="DJ-1 PROTEIN"/>
    <property type="match status" value="1"/>
</dbReference>
<dbReference type="PROSITE" id="PS51276">
    <property type="entry name" value="PEPTIDASE_C56_PFPI"/>
    <property type="match status" value="1"/>
</dbReference>
<dbReference type="OrthoDB" id="9792284at2"/>
<comment type="caution">
    <text evidence="3">The sequence shown here is derived from an EMBL/GenBank/DDBJ whole genome shotgun (WGS) entry which is preliminary data.</text>
</comment>
<evidence type="ECO:0000259" key="2">
    <source>
        <dbReference type="Pfam" id="PF01965"/>
    </source>
</evidence>
<keyword evidence="3" id="KW-0315">Glutamine amidotransferase</keyword>
<dbReference type="NCBIfam" id="TIGR01382">
    <property type="entry name" value="PfpI"/>
    <property type="match status" value="1"/>
</dbReference>
<protein>
    <submittedName>
        <fullName evidence="3">Type 1 glutamine amidotransferase</fullName>
    </submittedName>
</protein>
<organism evidence="3 4">
    <name type="scientific">Hansschlegelia quercus</name>
    <dbReference type="NCBI Taxonomy" id="2528245"/>
    <lineage>
        <taxon>Bacteria</taxon>
        <taxon>Pseudomonadati</taxon>
        <taxon>Pseudomonadota</taxon>
        <taxon>Alphaproteobacteria</taxon>
        <taxon>Hyphomicrobiales</taxon>
        <taxon>Methylopilaceae</taxon>
        <taxon>Hansschlegelia</taxon>
    </lineage>
</organism>
<proteinExistence type="inferred from homology"/>
<dbReference type="PANTHER" id="PTHR42733:SF12">
    <property type="entry name" value="PROTEINASE"/>
    <property type="match status" value="1"/>
</dbReference>
<name>A0A4Q9GML5_9HYPH</name>
<dbReference type="Pfam" id="PF01965">
    <property type="entry name" value="DJ-1_PfpI"/>
    <property type="match status" value="1"/>
</dbReference>
<dbReference type="Gene3D" id="3.40.50.880">
    <property type="match status" value="1"/>
</dbReference>
<reference evidence="3 4" key="1">
    <citation type="submission" date="2019-02" db="EMBL/GenBank/DDBJ databases">
        <title>Hansschlegelia quercus sp. nov., a novel methylotrophic bacterium from buds of oak (Quercus robur L.).</title>
        <authorList>
            <person name="Agafonova N.V."/>
            <person name="Kaparullina E.N."/>
            <person name="Grouzdev D.S."/>
            <person name="Doronina N.V."/>
        </authorList>
    </citation>
    <scope>NUCLEOTIDE SEQUENCE [LARGE SCALE GENOMIC DNA]</scope>
    <source>
        <strain evidence="3 4">Dub</strain>
    </source>
</reference>
<dbReference type="RefSeq" id="WP_131003667.1">
    <property type="nucleotide sequence ID" value="NZ_JBHSZR010000013.1"/>
</dbReference>
<keyword evidence="4" id="KW-1185">Reference proteome</keyword>
<dbReference type="InterPro" id="IPR002818">
    <property type="entry name" value="DJ-1/PfpI"/>
</dbReference>
<evidence type="ECO:0000256" key="1">
    <source>
        <dbReference type="ARBA" id="ARBA00008542"/>
    </source>
</evidence>
<dbReference type="EMBL" id="SIUB01000005">
    <property type="protein sequence ID" value="TBN52433.1"/>
    <property type="molecule type" value="Genomic_DNA"/>
</dbReference>
<keyword evidence="3" id="KW-0808">Transferase</keyword>
<evidence type="ECO:0000313" key="3">
    <source>
        <dbReference type="EMBL" id="TBN52433.1"/>
    </source>
</evidence>
<dbReference type="AlphaFoldDB" id="A0A4Q9GML5"/>
<accession>A0A4Q9GML5</accession>